<evidence type="ECO:0000259" key="2">
    <source>
        <dbReference type="PROSITE" id="PS50090"/>
    </source>
</evidence>
<dbReference type="PANTHER" id="PTHR41302">
    <property type="entry name" value="PRESPORE-SPECIFIC TRANSCRIPTIONAL REGULATOR RSFA-RELATED"/>
    <property type="match status" value="1"/>
</dbReference>
<dbReference type="PANTHER" id="PTHR41302:SF1">
    <property type="entry name" value="PRESPORE-SPECIFIC TRANSCRIPTIONAL REGULATOR RSFA"/>
    <property type="match status" value="1"/>
</dbReference>
<proteinExistence type="predicted"/>
<name>A0A926NNW3_9BACI</name>
<comment type="caution">
    <text evidence="3">The sequence shown here is derived from an EMBL/GenBank/DDBJ whole genome shotgun (WGS) entry which is preliminary data.</text>
</comment>
<keyword evidence="1" id="KW-0175">Coiled coil</keyword>
<dbReference type="PROSITE" id="PS50090">
    <property type="entry name" value="MYB_LIKE"/>
    <property type="match status" value="1"/>
</dbReference>
<feature type="coiled-coil region" evidence="1">
    <location>
        <begin position="95"/>
        <end position="136"/>
    </location>
</feature>
<dbReference type="InterPro" id="IPR014243">
    <property type="entry name" value="RsfA-like"/>
</dbReference>
<organism evidence="3 4">
    <name type="scientific">Metabacillus arenae</name>
    <dbReference type="NCBI Taxonomy" id="2771434"/>
    <lineage>
        <taxon>Bacteria</taxon>
        <taxon>Bacillati</taxon>
        <taxon>Bacillota</taxon>
        <taxon>Bacilli</taxon>
        <taxon>Bacillales</taxon>
        <taxon>Bacillaceae</taxon>
        <taxon>Metabacillus</taxon>
    </lineage>
</organism>
<dbReference type="Pfam" id="PF13921">
    <property type="entry name" value="Myb_DNA-bind_6"/>
    <property type="match status" value="1"/>
</dbReference>
<evidence type="ECO:0000313" key="3">
    <source>
        <dbReference type="EMBL" id="MBD1381246.1"/>
    </source>
</evidence>
<feature type="domain" description="Myb-like" evidence="2">
    <location>
        <begin position="1"/>
        <end position="56"/>
    </location>
</feature>
<reference evidence="3" key="1">
    <citation type="submission" date="2020-09" db="EMBL/GenBank/DDBJ databases">
        <title>A novel bacterium of genus Bacillus, isolated from South China Sea.</title>
        <authorList>
            <person name="Huang H."/>
            <person name="Mo K."/>
            <person name="Hu Y."/>
        </authorList>
    </citation>
    <scope>NUCLEOTIDE SEQUENCE</scope>
    <source>
        <strain evidence="3">IB182487</strain>
    </source>
</reference>
<dbReference type="AlphaFoldDB" id="A0A926NNW3"/>
<gene>
    <name evidence="3" type="ORF">IC621_13485</name>
</gene>
<keyword evidence="4" id="KW-1185">Reference proteome</keyword>
<dbReference type="InterPro" id="IPR001005">
    <property type="entry name" value="SANT/Myb"/>
</dbReference>
<accession>A0A926NNW3</accession>
<evidence type="ECO:0000256" key="1">
    <source>
        <dbReference type="SAM" id="Coils"/>
    </source>
</evidence>
<dbReference type="NCBIfam" id="TIGR02894">
    <property type="entry name" value="DNA_bind_RsfA"/>
    <property type="match status" value="1"/>
</dbReference>
<dbReference type="EMBL" id="JACXAI010000016">
    <property type="protein sequence ID" value="MBD1381246.1"/>
    <property type="molecule type" value="Genomic_DNA"/>
</dbReference>
<dbReference type="Proteomes" id="UP000626844">
    <property type="component" value="Unassembled WGS sequence"/>
</dbReference>
<evidence type="ECO:0000313" key="4">
    <source>
        <dbReference type="Proteomes" id="UP000626844"/>
    </source>
</evidence>
<sequence length="159" mass="18049">MKTRKDAWTKENDLLLAETVNRYIQEGRPQSAAFEKVGDILSRTSGACGYRWNAKVRKHYGGSTAAAREPAALKEKDKKISMTDCVSFLESYSQGERMEVENSQLKSRNKALLEKNRSLTEKLKAVQNKLASVEKEYRTIVTVIEQAKSMTETEKSMIH</sequence>
<protein>
    <submittedName>
        <fullName evidence="3">RsfA family transcriptional regulator</fullName>
    </submittedName>
</protein>
<dbReference type="RefSeq" id="WP_191158839.1">
    <property type="nucleotide sequence ID" value="NZ_JACXAI010000016.1"/>
</dbReference>